<keyword evidence="9 15" id="KW-0238">DNA-binding</keyword>
<dbReference type="GeneID" id="99647127"/>
<feature type="binding site" evidence="15">
    <location>
        <position position="113"/>
    </location>
    <ligand>
        <name>DNA</name>
        <dbReference type="ChEBI" id="CHEBI:16991"/>
    </ligand>
</feature>
<dbReference type="Pfam" id="PF06827">
    <property type="entry name" value="zf-FPG_IleRS"/>
    <property type="match status" value="1"/>
</dbReference>
<dbReference type="InterPro" id="IPR015887">
    <property type="entry name" value="DNA_glyclase_Znf_dom_DNA_BS"/>
</dbReference>
<feature type="active site" description="Schiff-base intermediate with DNA" evidence="15">
    <location>
        <position position="2"/>
    </location>
</feature>
<reference evidence="18 19" key="1">
    <citation type="journal article" date="2012" name="J. Bacteriol.">
        <title>Draft Genome Sequences of Four Axenic Mycoplasma genitalium Strains Isolated from Denmark, Japan, and Australia.</title>
        <authorList>
            <person name="McGowin C.L."/>
            <person name="Ma L."/>
            <person name="Jensen J.S."/>
            <person name="Mancuso M.M."/>
            <person name="Hamasuna R."/>
            <person name="Adegboye D."/>
            <person name="Martin D.H."/>
        </authorList>
    </citation>
    <scope>NUCLEOTIDE SEQUENCE [LARGE SCALE GENOMIC DNA]</scope>
    <source>
        <strain evidence="18 19">M6320</strain>
    </source>
</reference>
<evidence type="ECO:0000256" key="4">
    <source>
        <dbReference type="ARBA" id="ARBA00022723"/>
    </source>
</evidence>
<evidence type="ECO:0000256" key="10">
    <source>
        <dbReference type="ARBA" id="ARBA00023204"/>
    </source>
</evidence>
<dbReference type="InterPro" id="IPR020629">
    <property type="entry name" value="FPG_Glyclase"/>
</dbReference>
<dbReference type="AlphaFoldDB" id="A0ABC7ZIV5"/>
<keyword evidence="13 15" id="KW-0326">Glycosidase</keyword>
<dbReference type="Proteomes" id="UP000005254">
    <property type="component" value="Chromosome"/>
</dbReference>
<dbReference type="PROSITE" id="PS51068">
    <property type="entry name" value="FPG_CAT"/>
    <property type="match status" value="1"/>
</dbReference>
<dbReference type="GO" id="GO:0140078">
    <property type="term" value="F:class I DNA-(apurinic or apyrimidinic site) endonuclease activity"/>
    <property type="evidence" value="ECO:0007669"/>
    <property type="project" value="UniProtKB-EC"/>
</dbReference>
<evidence type="ECO:0000256" key="7">
    <source>
        <dbReference type="ARBA" id="ARBA00022801"/>
    </source>
</evidence>
<dbReference type="EMBL" id="CP003772">
    <property type="protein sequence ID" value="AFQ04087.1"/>
    <property type="molecule type" value="Genomic_DNA"/>
</dbReference>
<keyword evidence="11 15" id="KW-0456">Lyase</keyword>
<evidence type="ECO:0000259" key="16">
    <source>
        <dbReference type="PROSITE" id="PS51066"/>
    </source>
</evidence>
<keyword evidence="12 15" id="KW-0511">Multifunctional enzyme</keyword>
<keyword evidence="5 15" id="KW-0227">DNA damage</keyword>
<keyword evidence="7 15" id="KW-0378">Hydrolase</keyword>
<feature type="domain" description="Formamidopyrimidine-DNA glycosylase catalytic" evidence="17">
    <location>
        <begin position="2"/>
        <end position="116"/>
    </location>
</feature>
<evidence type="ECO:0000313" key="19">
    <source>
        <dbReference type="Proteomes" id="UP000005254"/>
    </source>
</evidence>
<dbReference type="SUPFAM" id="SSF46946">
    <property type="entry name" value="S13-like H2TH domain"/>
    <property type="match status" value="1"/>
</dbReference>
<dbReference type="GO" id="GO:0008534">
    <property type="term" value="F:oxidized purine nucleobase lesion DNA N-glycosylase activity"/>
    <property type="evidence" value="ECO:0007669"/>
    <property type="project" value="UniProtKB-UniRule"/>
</dbReference>
<dbReference type="SMR" id="A0ABC7ZIV5"/>
<dbReference type="GO" id="GO:0008270">
    <property type="term" value="F:zinc ion binding"/>
    <property type="evidence" value="ECO:0007669"/>
    <property type="project" value="UniProtKB-UniRule"/>
</dbReference>
<dbReference type="KEGG" id="mgx:CM1_01585"/>
<dbReference type="InterPro" id="IPR015886">
    <property type="entry name" value="H2TH_FPG"/>
</dbReference>
<comment type="cofactor">
    <cofactor evidence="15">
        <name>Zn(2+)</name>
        <dbReference type="ChEBI" id="CHEBI:29105"/>
    </cofactor>
    <text evidence="15">Binds 1 zinc ion per subunit.</text>
</comment>
<comment type="catalytic activity">
    <reaction evidence="14 15">
        <text>2'-deoxyribonucleotide-(2'-deoxyribose 5'-phosphate)-2'-deoxyribonucleotide-DNA = a 3'-end 2'-deoxyribonucleotide-(2,3-dehydro-2,3-deoxyribose 5'-phosphate)-DNA + a 5'-end 5'-phospho-2'-deoxyribonucleoside-DNA + H(+)</text>
        <dbReference type="Rhea" id="RHEA:66592"/>
        <dbReference type="Rhea" id="RHEA-COMP:13180"/>
        <dbReference type="Rhea" id="RHEA-COMP:16897"/>
        <dbReference type="Rhea" id="RHEA-COMP:17067"/>
        <dbReference type="ChEBI" id="CHEBI:15378"/>
        <dbReference type="ChEBI" id="CHEBI:136412"/>
        <dbReference type="ChEBI" id="CHEBI:157695"/>
        <dbReference type="ChEBI" id="CHEBI:167181"/>
        <dbReference type="EC" id="4.2.99.18"/>
    </reaction>
</comment>
<keyword evidence="6 15" id="KW-0863">Zinc-finger</keyword>
<feature type="domain" description="FPG-type" evidence="16">
    <location>
        <begin position="239"/>
        <end position="273"/>
    </location>
</feature>
<comment type="catalytic activity">
    <reaction evidence="1 15">
        <text>Hydrolysis of DNA containing ring-opened 7-methylguanine residues, releasing 2,6-diamino-4-hydroxy-5-(N-methyl)formamidopyrimidine.</text>
        <dbReference type="EC" id="3.2.2.23"/>
    </reaction>
</comment>
<dbReference type="EC" id="3.2.2.23" evidence="15"/>
<evidence type="ECO:0000313" key="18">
    <source>
        <dbReference type="EMBL" id="AFQ04087.1"/>
    </source>
</evidence>
<dbReference type="HAMAP" id="MF_00103">
    <property type="entry name" value="Fapy_DNA_glycosyl"/>
    <property type="match status" value="1"/>
</dbReference>
<dbReference type="SUPFAM" id="SSF81624">
    <property type="entry name" value="N-terminal domain of MutM-like DNA repair proteins"/>
    <property type="match status" value="1"/>
</dbReference>
<evidence type="ECO:0000256" key="9">
    <source>
        <dbReference type="ARBA" id="ARBA00023125"/>
    </source>
</evidence>
<dbReference type="Gene3D" id="3.20.190.10">
    <property type="entry name" value="MutM-like, N-terminal"/>
    <property type="match status" value="1"/>
</dbReference>
<dbReference type="InterPro" id="IPR012319">
    <property type="entry name" value="FPG_cat"/>
</dbReference>
<dbReference type="Pfam" id="PF01149">
    <property type="entry name" value="Fapy_DNA_glyco"/>
    <property type="match status" value="1"/>
</dbReference>
<dbReference type="NCBIfam" id="NF002211">
    <property type="entry name" value="PRK01103.1"/>
    <property type="match status" value="1"/>
</dbReference>
<name>A0ABC7ZIV5_MYCGT</name>
<evidence type="ECO:0000256" key="6">
    <source>
        <dbReference type="ARBA" id="ARBA00022771"/>
    </source>
</evidence>
<dbReference type="PANTHER" id="PTHR22993:SF9">
    <property type="entry name" value="FORMAMIDOPYRIMIDINE-DNA GLYCOSYLASE"/>
    <property type="match status" value="1"/>
</dbReference>
<dbReference type="SMART" id="SM00898">
    <property type="entry name" value="Fapy_DNA_glyco"/>
    <property type="match status" value="1"/>
</dbReference>
<sequence>MPELPEVTTVINELKETVLNKPLDQVQVNLRKVLKNIDPQLLNKQLKNQFFTDIKRKGKYIIFLLSNGLYLVSHLRMEGKYFFEERGSKFNQKHVLVEFHFDDGSQLNYHDTRQFGTFHLYEKLEQAAQLNKLAFDPLEAGFDYRKIFQKAQNSKRKVKTFILDQTVISGIGNIYADEILFASKINPETMVDQLTIKEIEILCKNATKILAKAIVMKGTTISSFSFKKDHTGGYQNFLKVHTKKDQPCSVCNQLIVKKKINGRGSYFCLNCQKITTKVSTKLNP</sequence>
<feature type="active site" description="Proton donor; for delta-elimination activity" evidence="15">
    <location>
        <position position="263"/>
    </location>
</feature>
<dbReference type="NCBIfam" id="TIGR00577">
    <property type="entry name" value="fpg"/>
    <property type="match status" value="1"/>
</dbReference>
<evidence type="ECO:0000256" key="13">
    <source>
        <dbReference type="ARBA" id="ARBA00023295"/>
    </source>
</evidence>
<evidence type="ECO:0000256" key="15">
    <source>
        <dbReference type="HAMAP-Rule" id="MF_00103"/>
    </source>
</evidence>
<dbReference type="InterPro" id="IPR010663">
    <property type="entry name" value="Znf_FPG/IleRS"/>
</dbReference>
<dbReference type="FunFam" id="1.10.8.50:FF:000003">
    <property type="entry name" value="Formamidopyrimidine-DNA glycosylase"/>
    <property type="match status" value="1"/>
</dbReference>
<evidence type="ECO:0000256" key="1">
    <source>
        <dbReference type="ARBA" id="ARBA00001668"/>
    </source>
</evidence>
<keyword evidence="4 15" id="KW-0479">Metal-binding</keyword>
<dbReference type="PROSITE" id="PS51066">
    <property type="entry name" value="ZF_FPG_2"/>
    <property type="match status" value="1"/>
</dbReference>
<feature type="active site" description="Proton donor; for beta-elimination activity" evidence="15">
    <location>
        <position position="59"/>
    </location>
</feature>
<feature type="binding site" evidence="15">
    <location>
        <position position="94"/>
    </location>
    <ligand>
        <name>DNA</name>
        <dbReference type="ChEBI" id="CHEBI:16991"/>
    </ligand>
</feature>
<dbReference type="Pfam" id="PF06831">
    <property type="entry name" value="H2TH"/>
    <property type="match status" value="1"/>
</dbReference>
<keyword evidence="8 15" id="KW-0862">Zinc</keyword>
<evidence type="ECO:0000256" key="8">
    <source>
        <dbReference type="ARBA" id="ARBA00022833"/>
    </source>
</evidence>
<dbReference type="Gene3D" id="1.10.8.50">
    <property type="match status" value="1"/>
</dbReference>
<proteinExistence type="inferred from homology"/>
<dbReference type="SUPFAM" id="SSF57716">
    <property type="entry name" value="Glucocorticoid receptor-like (DNA-binding domain)"/>
    <property type="match status" value="1"/>
</dbReference>
<dbReference type="RefSeq" id="WP_010869400.1">
    <property type="nucleotide sequence ID" value="NC_018497.1"/>
</dbReference>
<comment type="subunit">
    <text evidence="3 15">Monomer.</text>
</comment>
<comment type="caution">
    <text evidence="15">Lacks conserved residue(s) required for the propagation of feature annotation.</text>
</comment>
<dbReference type="GO" id="GO:0006281">
    <property type="term" value="P:DNA repair"/>
    <property type="evidence" value="ECO:0007669"/>
    <property type="project" value="UniProtKB-UniRule"/>
</dbReference>
<dbReference type="PROSITE" id="PS01242">
    <property type="entry name" value="ZF_FPG_1"/>
    <property type="match status" value="1"/>
</dbReference>
<dbReference type="GO" id="GO:0003690">
    <property type="term" value="F:double-stranded DNA binding"/>
    <property type="evidence" value="ECO:0007669"/>
    <property type="project" value="UniProtKB-ARBA"/>
</dbReference>
<evidence type="ECO:0000256" key="12">
    <source>
        <dbReference type="ARBA" id="ARBA00023268"/>
    </source>
</evidence>
<organism evidence="18 19">
    <name type="scientific">Mycoplasmoides genitalium M6320</name>
    <dbReference type="NCBI Taxonomy" id="662945"/>
    <lineage>
        <taxon>Bacteria</taxon>
        <taxon>Bacillati</taxon>
        <taxon>Mycoplasmatota</taxon>
        <taxon>Mycoplasmoidales</taxon>
        <taxon>Mycoplasmoidaceae</taxon>
        <taxon>Mycoplasmoides</taxon>
    </lineage>
</organism>
<dbReference type="EC" id="4.2.99.18" evidence="15"/>
<feature type="active site" description="Proton donor" evidence="15">
    <location>
        <position position="3"/>
    </location>
</feature>
<comment type="similarity">
    <text evidence="2 15">Belongs to the FPG family.</text>
</comment>
<accession>A0ABC7ZIV5</accession>
<gene>
    <name evidence="15" type="primary">mutM</name>
    <name evidence="15" type="synonym">fpg</name>
    <name evidence="18" type="ORF">CM1_01585</name>
</gene>
<dbReference type="PANTHER" id="PTHR22993">
    <property type="entry name" value="FORMAMIDOPYRIMIDINE-DNA GLYCOSYLASE"/>
    <property type="match status" value="1"/>
</dbReference>
<protein>
    <recommendedName>
        <fullName evidence="15">Formamidopyrimidine-DNA glycosylase</fullName>
        <shortName evidence="15">Fapy-DNA glycosylase</shortName>
        <ecNumber evidence="15">3.2.2.23</ecNumber>
    </recommendedName>
    <alternativeName>
        <fullName evidence="15">DNA-(apurinic or apyrimidinic site) lyase MutM</fullName>
        <shortName evidence="15">AP lyase MutM</shortName>
        <ecNumber evidence="15">4.2.99.18</ecNumber>
    </alternativeName>
</protein>
<dbReference type="SMART" id="SM01232">
    <property type="entry name" value="H2TH"/>
    <property type="match status" value="1"/>
</dbReference>
<evidence type="ECO:0000256" key="11">
    <source>
        <dbReference type="ARBA" id="ARBA00023239"/>
    </source>
</evidence>
<evidence type="ECO:0000259" key="17">
    <source>
        <dbReference type="PROSITE" id="PS51068"/>
    </source>
</evidence>
<dbReference type="InterPro" id="IPR010979">
    <property type="entry name" value="Ribosomal_uS13-like_H2TH"/>
</dbReference>
<evidence type="ECO:0000256" key="5">
    <source>
        <dbReference type="ARBA" id="ARBA00022763"/>
    </source>
</evidence>
<comment type="function">
    <text evidence="15">Involved in base excision repair of DNA damaged by oxidation or by mutagenic agents. Acts as DNA glycosylase that recognizes and removes damaged bases. Has a preference for oxidized purines, such as 7,8-dihydro-8-oxoguanine (8-oxoG). Has AP (apurinic/apyrimidinic) lyase activity and introduces nicks in the DNA strand. Cleaves the DNA backbone by beta-delta elimination to generate a single-strand break at the site of the removed base with both 3'- and 5'-phosphates.</text>
</comment>
<evidence type="ECO:0000256" key="14">
    <source>
        <dbReference type="ARBA" id="ARBA00044632"/>
    </source>
</evidence>
<keyword evidence="10 15" id="KW-0234">DNA repair</keyword>
<evidence type="ECO:0000256" key="2">
    <source>
        <dbReference type="ARBA" id="ARBA00009409"/>
    </source>
</evidence>
<dbReference type="InterPro" id="IPR000214">
    <property type="entry name" value="Znf_DNA_glyclase/AP_lyase"/>
</dbReference>
<dbReference type="CDD" id="cd08966">
    <property type="entry name" value="EcFpg-like_N"/>
    <property type="match status" value="1"/>
</dbReference>
<evidence type="ECO:0000256" key="3">
    <source>
        <dbReference type="ARBA" id="ARBA00011245"/>
    </source>
</evidence>
<dbReference type="InterPro" id="IPR035937">
    <property type="entry name" value="FPG_N"/>
</dbReference>